<organism evidence="2 3">
    <name type="scientific">Tolypocladium ophioglossoides (strain CBS 100239)</name>
    <name type="common">Snaketongue truffleclub</name>
    <name type="synonym">Elaphocordyceps ophioglossoides</name>
    <dbReference type="NCBI Taxonomy" id="1163406"/>
    <lineage>
        <taxon>Eukaryota</taxon>
        <taxon>Fungi</taxon>
        <taxon>Dikarya</taxon>
        <taxon>Ascomycota</taxon>
        <taxon>Pezizomycotina</taxon>
        <taxon>Sordariomycetes</taxon>
        <taxon>Hypocreomycetidae</taxon>
        <taxon>Hypocreales</taxon>
        <taxon>Ophiocordycipitaceae</taxon>
        <taxon>Tolypocladium</taxon>
    </lineage>
</organism>
<dbReference type="Pfam" id="PF04177">
    <property type="entry name" value="TAP42"/>
    <property type="match status" value="1"/>
</dbReference>
<dbReference type="Proteomes" id="UP000036947">
    <property type="component" value="Unassembled WGS sequence"/>
</dbReference>
<dbReference type="InterPro" id="IPR007304">
    <property type="entry name" value="TAP46-like"/>
</dbReference>
<dbReference type="AlphaFoldDB" id="A0A0L0NFQ5"/>
<sequence>MSKMASSDEPQSLRAAFEEAEEKRRALETSPDATSPSYAAAVDVALALYGRVLELISAVALFSPNEGLEDVPTSSLPYLLTSFHAAELVQRTPFAGAAPRLATLRRARAAYERFLNLADAYGLVAPPYDRLLERYRDDGEGFAVVPPGSDATAKRDGKIAGFRAEKALREKIAYLKANPGYAERGDDEVVREVHLMNITYSIHATFQALDSLNREVPLLAQAPSSNDHPSAHSSAARGADDADDADNRLDQPLRATTSRGGPLLSQKGKPLQPFTLVGSRADLARGVFRPGHNLPTMSIDEYLEEERRRGGILEGGTDPPKKVVDDEDMDAVDRETYKAREWDNFKDENPRGSGNTLNMG</sequence>
<dbReference type="EMBL" id="LFRF01000004">
    <property type="protein sequence ID" value="KND92874.1"/>
    <property type="molecule type" value="Genomic_DNA"/>
</dbReference>
<dbReference type="OrthoDB" id="10261753at2759"/>
<feature type="compositionally biased region" description="Polar residues" evidence="1">
    <location>
        <begin position="222"/>
        <end position="233"/>
    </location>
</feature>
<feature type="compositionally biased region" description="Polar residues" evidence="1">
    <location>
        <begin position="1"/>
        <end position="10"/>
    </location>
</feature>
<dbReference type="InterPro" id="IPR038511">
    <property type="entry name" value="TAP42/TAP46-like_sf"/>
</dbReference>
<dbReference type="STRING" id="1163406.A0A0L0NFQ5"/>
<dbReference type="GO" id="GO:0009966">
    <property type="term" value="P:regulation of signal transduction"/>
    <property type="evidence" value="ECO:0007669"/>
    <property type="project" value="InterPro"/>
</dbReference>
<evidence type="ECO:0000256" key="1">
    <source>
        <dbReference type="SAM" id="MobiDB-lite"/>
    </source>
</evidence>
<protein>
    <submittedName>
        <fullName evidence="2">Uncharacterized protein C63.05</fullName>
    </submittedName>
</protein>
<gene>
    <name evidence="2" type="ORF">TOPH_02326</name>
</gene>
<evidence type="ECO:0000313" key="2">
    <source>
        <dbReference type="EMBL" id="KND92874.1"/>
    </source>
</evidence>
<feature type="region of interest" description="Disordered" evidence="1">
    <location>
        <begin position="1"/>
        <end position="34"/>
    </location>
</feature>
<dbReference type="PANTHER" id="PTHR10933">
    <property type="entry name" value="IMMUNOGLOBULIN-BINDING PROTEIN 1"/>
    <property type="match status" value="1"/>
</dbReference>
<evidence type="ECO:0000313" key="3">
    <source>
        <dbReference type="Proteomes" id="UP000036947"/>
    </source>
</evidence>
<dbReference type="Gene3D" id="1.25.40.540">
    <property type="entry name" value="TAP42-like family"/>
    <property type="match status" value="1"/>
</dbReference>
<comment type="caution">
    <text evidence="2">The sequence shown here is derived from an EMBL/GenBank/DDBJ whole genome shotgun (WGS) entry which is preliminary data.</text>
</comment>
<reference evidence="2 3" key="1">
    <citation type="journal article" date="2015" name="BMC Genomics">
        <title>The genome of the truffle-parasite Tolypocladium ophioglossoides and the evolution of antifungal peptaibiotics.</title>
        <authorList>
            <person name="Quandt C.A."/>
            <person name="Bushley K.E."/>
            <person name="Spatafora J.W."/>
        </authorList>
    </citation>
    <scope>NUCLEOTIDE SEQUENCE [LARGE SCALE GENOMIC DNA]</scope>
    <source>
        <strain evidence="2 3">CBS 100239</strain>
    </source>
</reference>
<dbReference type="GO" id="GO:0051721">
    <property type="term" value="F:protein phosphatase 2A binding"/>
    <property type="evidence" value="ECO:0007669"/>
    <property type="project" value="TreeGrafter"/>
</dbReference>
<dbReference type="GO" id="GO:0005829">
    <property type="term" value="C:cytosol"/>
    <property type="evidence" value="ECO:0007669"/>
    <property type="project" value="TreeGrafter"/>
</dbReference>
<accession>A0A0L0NFQ5</accession>
<dbReference type="PANTHER" id="PTHR10933:SF9">
    <property type="entry name" value="IMMUNOGLOBULIN-BINDING PROTEIN 1"/>
    <property type="match status" value="1"/>
</dbReference>
<name>A0A0L0NFQ5_TOLOC</name>
<proteinExistence type="predicted"/>
<keyword evidence="3" id="KW-1185">Reference proteome</keyword>
<dbReference type="GO" id="GO:0035303">
    <property type="term" value="P:regulation of dephosphorylation"/>
    <property type="evidence" value="ECO:0007669"/>
    <property type="project" value="TreeGrafter"/>
</dbReference>
<feature type="region of interest" description="Disordered" evidence="1">
    <location>
        <begin position="221"/>
        <end position="272"/>
    </location>
</feature>